<accession>A0ABS6VT70</accession>
<dbReference type="Proteomes" id="UP001166291">
    <property type="component" value="Unassembled WGS sequence"/>
</dbReference>
<evidence type="ECO:0000256" key="1">
    <source>
        <dbReference type="ARBA" id="ARBA00004442"/>
    </source>
</evidence>
<name>A0ABS6VT70_9GAMM</name>
<dbReference type="PANTHER" id="PTHR30026:SF20">
    <property type="entry name" value="OUTER MEMBRANE PROTEIN TOLC"/>
    <property type="match status" value="1"/>
</dbReference>
<keyword evidence="5" id="KW-0812">Transmembrane</keyword>
<keyword evidence="8" id="KW-0732">Signal</keyword>
<comment type="similarity">
    <text evidence="2">Belongs to the outer membrane factor (OMF) (TC 1.B.17) family.</text>
</comment>
<evidence type="ECO:0000256" key="5">
    <source>
        <dbReference type="ARBA" id="ARBA00022692"/>
    </source>
</evidence>
<evidence type="ECO:0000256" key="8">
    <source>
        <dbReference type="SAM" id="SignalP"/>
    </source>
</evidence>
<reference evidence="9" key="1">
    <citation type="submission" date="2021-07" db="EMBL/GenBank/DDBJ databases">
        <title>Zhongshania sp. CAU 1632 isolated from seawater.</title>
        <authorList>
            <person name="Kim W."/>
        </authorList>
    </citation>
    <scope>NUCLEOTIDE SEQUENCE</scope>
    <source>
        <strain evidence="9">CAU 1632</strain>
    </source>
</reference>
<dbReference type="RefSeq" id="WP_219043193.1">
    <property type="nucleotide sequence ID" value="NZ_JAHWDQ010000002.1"/>
</dbReference>
<protein>
    <submittedName>
        <fullName evidence="9">TolC family outer membrane protein</fullName>
    </submittedName>
</protein>
<dbReference type="NCBIfam" id="TIGR01844">
    <property type="entry name" value="type_I_sec_TolC"/>
    <property type="match status" value="1"/>
</dbReference>
<feature type="signal peptide" evidence="8">
    <location>
        <begin position="1"/>
        <end position="23"/>
    </location>
</feature>
<dbReference type="PANTHER" id="PTHR30026">
    <property type="entry name" value="OUTER MEMBRANE PROTEIN TOLC"/>
    <property type="match status" value="1"/>
</dbReference>
<feature type="chain" id="PRO_5045168114" evidence="8">
    <location>
        <begin position="24"/>
        <end position="474"/>
    </location>
</feature>
<keyword evidence="7" id="KW-0998">Cell outer membrane</keyword>
<dbReference type="Pfam" id="PF02321">
    <property type="entry name" value="OEP"/>
    <property type="match status" value="2"/>
</dbReference>
<organism evidence="9 10">
    <name type="scientific">Zhongshania aquimaris</name>
    <dbReference type="NCBI Taxonomy" id="2857107"/>
    <lineage>
        <taxon>Bacteria</taxon>
        <taxon>Pseudomonadati</taxon>
        <taxon>Pseudomonadota</taxon>
        <taxon>Gammaproteobacteria</taxon>
        <taxon>Cellvibrionales</taxon>
        <taxon>Spongiibacteraceae</taxon>
        <taxon>Zhongshania</taxon>
    </lineage>
</organism>
<evidence type="ECO:0000256" key="3">
    <source>
        <dbReference type="ARBA" id="ARBA00022448"/>
    </source>
</evidence>
<keyword evidence="3" id="KW-0813">Transport</keyword>
<proteinExistence type="inferred from homology"/>
<evidence type="ECO:0000256" key="6">
    <source>
        <dbReference type="ARBA" id="ARBA00023136"/>
    </source>
</evidence>
<sequence>MIAKRHLLSIAIAALLSSHLVQADTLLDVYELAVKNDPQLQAAEATYRANIETKNLSRAALLPQVTAQAYYQDSESEAERKSIQQSTGLGGTTTIIDQKASTGTESEVYSVSLSQALFDLPAWFSFQAGKKVTEQAEAQLAYEQQQLIVRTAEAYFNVLRGRENLDASKAEERAAKRQLEQTQQRFDVGLIAITDVHEARAVFDSTVAQRYGFEGTLAIARENLSSLTGQEHNNLWSLKTDFPITMPEPASRAEWVDFALANNKLLQVSNAGASSAYETAQSKKMEHLPKIVGSFTSSKDDTDGSTQFTPPSVFATQPDAYTESDVLRVTLTMPLFAGGGISAGRRQAYEQYNAANYNAQTTQRQVITGTRAQHIAVYTDVQTVNARKQNIISTRSALDATEAGYEVGTRNIVDVLDAQRRLYGAMRDYTNARYDYVIDVLKLKLNAGTLSPADIIALNKWLQLPKPISLKESS</sequence>
<evidence type="ECO:0000313" key="10">
    <source>
        <dbReference type="Proteomes" id="UP001166291"/>
    </source>
</evidence>
<dbReference type="InterPro" id="IPR051906">
    <property type="entry name" value="TolC-like"/>
</dbReference>
<comment type="caution">
    <text evidence="9">The sequence shown here is derived from an EMBL/GenBank/DDBJ whole genome shotgun (WGS) entry which is preliminary data.</text>
</comment>
<gene>
    <name evidence="9" type="ORF">KXJ70_09100</name>
</gene>
<comment type="subcellular location">
    <subcellularLocation>
        <location evidence="1">Cell outer membrane</location>
    </subcellularLocation>
</comment>
<dbReference type="EMBL" id="JAHWDQ010000002">
    <property type="protein sequence ID" value="MBW2940931.1"/>
    <property type="molecule type" value="Genomic_DNA"/>
</dbReference>
<evidence type="ECO:0000256" key="2">
    <source>
        <dbReference type="ARBA" id="ARBA00007613"/>
    </source>
</evidence>
<keyword evidence="10" id="KW-1185">Reference proteome</keyword>
<evidence type="ECO:0000313" key="9">
    <source>
        <dbReference type="EMBL" id="MBW2940931.1"/>
    </source>
</evidence>
<dbReference type="InterPro" id="IPR010130">
    <property type="entry name" value="T1SS_OMP_TolC"/>
</dbReference>
<evidence type="ECO:0000256" key="4">
    <source>
        <dbReference type="ARBA" id="ARBA00022452"/>
    </source>
</evidence>
<keyword evidence="6" id="KW-0472">Membrane</keyword>
<evidence type="ECO:0000256" key="7">
    <source>
        <dbReference type="ARBA" id="ARBA00023237"/>
    </source>
</evidence>
<keyword evidence="4" id="KW-1134">Transmembrane beta strand</keyword>
<dbReference type="InterPro" id="IPR003423">
    <property type="entry name" value="OMP_efflux"/>
</dbReference>